<sequence>MDDQQQVAQLNVRTTHSMPFMYDQQQVAQLNVRTTHSTSWHAVDIVQGGCVPRVQGMSWFPPYRLAIACIAYSLLCPLRLKCSCITVVHTTPVFTGHCSFPAHITLF</sequence>
<reference evidence="1" key="1">
    <citation type="submission" date="2021-01" db="EMBL/GenBank/DDBJ databases">
        <authorList>
            <person name="Corre E."/>
            <person name="Pelletier E."/>
            <person name="Niang G."/>
            <person name="Scheremetjew M."/>
            <person name="Finn R."/>
            <person name="Kale V."/>
            <person name="Holt S."/>
            <person name="Cochrane G."/>
            <person name="Meng A."/>
            <person name="Brown T."/>
            <person name="Cohen L."/>
        </authorList>
    </citation>
    <scope>NUCLEOTIDE SEQUENCE</scope>
    <source>
        <strain evidence="1">CCMP1320</strain>
    </source>
</reference>
<gene>
    <name evidence="1" type="ORF">DTER00134_LOCUS654</name>
</gene>
<dbReference type="AlphaFoldDB" id="A0A7S3VGV5"/>
<proteinExistence type="predicted"/>
<protein>
    <submittedName>
        <fullName evidence="1">Uncharacterized protein</fullName>
    </submittedName>
</protein>
<accession>A0A7S3VGV5</accession>
<evidence type="ECO:0000313" key="1">
    <source>
        <dbReference type="EMBL" id="CAE0485615.1"/>
    </source>
</evidence>
<dbReference type="EMBL" id="HBIP01001530">
    <property type="protein sequence ID" value="CAE0485615.1"/>
    <property type="molecule type" value="Transcribed_RNA"/>
</dbReference>
<name>A0A7S3VGV5_DUNTE</name>
<organism evidence="1">
    <name type="scientific">Dunaliella tertiolecta</name>
    <name type="common">Green alga</name>
    <dbReference type="NCBI Taxonomy" id="3047"/>
    <lineage>
        <taxon>Eukaryota</taxon>
        <taxon>Viridiplantae</taxon>
        <taxon>Chlorophyta</taxon>
        <taxon>core chlorophytes</taxon>
        <taxon>Chlorophyceae</taxon>
        <taxon>CS clade</taxon>
        <taxon>Chlamydomonadales</taxon>
        <taxon>Dunaliellaceae</taxon>
        <taxon>Dunaliella</taxon>
    </lineage>
</organism>